<gene>
    <name evidence="2" type="ORF">I4W93_004485</name>
</gene>
<protein>
    <submittedName>
        <fullName evidence="2">Uncharacterized protein</fullName>
    </submittedName>
</protein>
<reference evidence="2 3" key="2">
    <citation type="submission" date="2021-08" db="EMBL/GenBank/DDBJ databases">
        <title>Rheinheimera aquimaris sp. nov., isolated from seawater of the East Sea in Korea.</title>
        <authorList>
            <person name="Kim K.H."/>
            <person name="Wenting R."/>
            <person name="Kim K.R."/>
            <person name="Jeon C.O."/>
        </authorList>
    </citation>
    <scope>NUCLEOTIDE SEQUENCE [LARGE SCALE GENOMIC DNA]</scope>
    <source>
        <strain evidence="2 3">MA-13</strain>
    </source>
</reference>
<keyword evidence="3" id="KW-1185">Reference proteome</keyword>
<dbReference type="RefSeq" id="WP_205310576.1">
    <property type="nucleotide sequence ID" value="NZ_JAERPS020000001.1"/>
</dbReference>
<evidence type="ECO:0000313" key="2">
    <source>
        <dbReference type="EMBL" id="MBZ9610845.1"/>
    </source>
</evidence>
<comment type="caution">
    <text evidence="2">The sequence shown here is derived from an EMBL/GenBank/DDBJ whole genome shotgun (WGS) entry which is preliminary data.</text>
</comment>
<evidence type="ECO:0000256" key="1">
    <source>
        <dbReference type="SAM" id="MobiDB-lite"/>
    </source>
</evidence>
<dbReference type="EMBL" id="JAERPS020000001">
    <property type="protein sequence ID" value="MBZ9610845.1"/>
    <property type="molecule type" value="Genomic_DNA"/>
</dbReference>
<organism evidence="2 3">
    <name type="scientific">Rheinheimera maricola</name>
    <dbReference type="NCBI Taxonomy" id="2793282"/>
    <lineage>
        <taxon>Bacteria</taxon>
        <taxon>Pseudomonadati</taxon>
        <taxon>Pseudomonadota</taxon>
        <taxon>Gammaproteobacteria</taxon>
        <taxon>Chromatiales</taxon>
        <taxon>Chromatiaceae</taxon>
        <taxon>Rheinheimera</taxon>
    </lineage>
</organism>
<name>A0ABS7X6V2_9GAMM</name>
<dbReference type="Proteomes" id="UP000663814">
    <property type="component" value="Unassembled WGS sequence"/>
</dbReference>
<accession>A0ABS7X6V2</accession>
<sequence length="162" mass="17986">MKKPQPIQGEYVPRNRTAEPTKSTSETKPDTGPAILNDMLGKLDGAQVQQIFTSLASGLVELGSNALNYGKEREITKRVYAQAEADIKKYASDVARTKEEEKTKRKELKVNGDNNRNKHLENMISETNSHVQVMAILRQVESGAISPQDLVSLIHLVKTKEA</sequence>
<proteinExistence type="predicted"/>
<evidence type="ECO:0000313" key="3">
    <source>
        <dbReference type="Proteomes" id="UP000663814"/>
    </source>
</evidence>
<reference evidence="2 3" key="1">
    <citation type="submission" date="2020-12" db="EMBL/GenBank/DDBJ databases">
        <authorList>
            <person name="Ruan W."/>
            <person name="Khan S.A."/>
            <person name="Jeon C.O."/>
        </authorList>
    </citation>
    <scope>NUCLEOTIDE SEQUENCE [LARGE SCALE GENOMIC DNA]</scope>
    <source>
        <strain evidence="2 3">MA-13</strain>
    </source>
</reference>
<feature type="region of interest" description="Disordered" evidence="1">
    <location>
        <begin position="1"/>
        <end position="34"/>
    </location>
</feature>